<keyword evidence="3" id="KW-0808">Transferase</keyword>
<feature type="compositionally biased region" description="Acidic residues" evidence="2">
    <location>
        <begin position="1"/>
        <end position="15"/>
    </location>
</feature>
<dbReference type="GO" id="GO:0032259">
    <property type="term" value="P:methylation"/>
    <property type="evidence" value="ECO:0007669"/>
    <property type="project" value="UniProtKB-KW"/>
</dbReference>
<evidence type="ECO:0000256" key="2">
    <source>
        <dbReference type="SAM" id="MobiDB-lite"/>
    </source>
</evidence>
<evidence type="ECO:0000313" key="3">
    <source>
        <dbReference type="EMBL" id="KAK0621562.1"/>
    </source>
</evidence>
<evidence type="ECO:0000313" key="4">
    <source>
        <dbReference type="Proteomes" id="UP001174934"/>
    </source>
</evidence>
<dbReference type="Proteomes" id="UP001174934">
    <property type="component" value="Unassembled WGS sequence"/>
</dbReference>
<accession>A0AA40C1J6</accession>
<keyword evidence="3" id="KW-0489">Methyltransferase</keyword>
<sequence>MEENSIIEALTDDDMPDYRGATSDYDEQSLNESSFGSVTSSVNGHVWEYGRRYHTFRYGRYPIPNDDDEYKRESLRHTMLKELISGKLYLAPIGENPQKIIDLGTGFGEWAMEMGETFPSARVTGVDLSPIQPVWIPPNVEFLVDDIEDDWVHDNDYDFMHLRFVGVTIKDNPKLYSTIFQNLKPGGWVECQEILPKPYCDDNTLPPNYPVSKFYDLLTDILYKKYQFEIAYVKKLPEVMRQIGFVNVQWKIFHLPVGEWAKDGHLRMIGGYFREVIMDFVTAMAARPFVEAGVEKTEIDDLVAACRVAMGNRKIHAYIPVHFVWGQKPR</sequence>
<keyword evidence="4" id="KW-1185">Reference proteome</keyword>
<dbReference type="Gene3D" id="3.40.50.150">
    <property type="entry name" value="Vaccinia Virus protein VP39"/>
    <property type="match status" value="1"/>
</dbReference>
<dbReference type="Pfam" id="PF13489">
    <property type="entry name" value="Methyltransf_23"/>
    <property type="match status" value="1"/>
</dbReference>
<reference evidence="3" key="1">
    <citation type="submission" date="2023-06" db="EMBL/GenBank/DDBJ databases">
        <title>Genome-scale phylogeny and comparative genomics of the fungal order Sordariales.</title>
        <authorList>
            <consortium name="Lawrence Berkeley National Laboratory"/>
            <person name="Hensen N."/>
            <person name="Bonometti L."/>
            <person name="Westerberg I."/>
            <person name="Brannstrom I.O."/>
            <person name="Guillou S."/>
            <person name="Cros-Aarteil S."/>
            <person name="Calhoun S."/>
            <person name="Haridas S."/>
            <person name="Kuo A."/>
            <person name="Mondo S."/>
            <person name="Pangilinan J."/>
            <person name="Riley R."/>
            <person name="LaButti K."/>
            <person name="Andreopoulos B."/>
            <person name="Lipzen A."/>
            <person name="Chen C."/>
            <person name="Yanf M."/>
            <person name="Daum C."/>
            <person name="Ng V."/>
            <person name="Clum A."/>
            <person name="Steindorff A."/>
            <person name="Ohm R."/>
            <person name="Martin F."/>
            <person name="Silar P."/>
            <person name="Natvig D."/>
            <person name="Lalanne C."/>
            <person name="Gautier V."/>
            <person name="Ament-velasquez S.L."/>
            <person name="Kruys A."/>
            <person name="Hutchinson M.I."/>
            <person name="Powell A.J."/>
            <person name="Barry K."/>
            <person name="Miller A.N."/>
            <person name="Grigoriev I.V."/>
            <person name="Debuchy R."/>
            <person name="Gladieux P."/>
            <person name="Thoren M.H."/>
            <person name="Johannesson H."/>
        </authorList>
    </citation>
    <scope>NUCLEOTIDE SEQUENCE</scope>
    <source>
        <strain evidence="3">SMH3391-2</strain>
    </source>
</reference>
<dbReference type="PANTHER" id="PTHR43591:SF10">
    <property type="entry name" value="ABC TRANSMEMBRANE TYPE-1 DOMAIN-CONTAINING PROTEIN-RELATED"/>
    <property type="match status" value="1"/>
</dbReference>
<organism evidence="3 4">
    <name type="scientific">Bombardia bombarda</name>
    <dbReference type="NCBI Taxonomy" id="252184"/>
    <lineage>
        <taxon>Eukaryota</taxon>
        <taxon>Fungi</taxon>
        <taxon>Dikarya</taxon>
        <taxon>Ascomycota</taxon>
        <taxon>Pezizomycotina</taxon>
        <taxon>Sordariomycetes</taxon>
        <taxon>Sordariomycetidae</taxon>
        <taxon>Sordariales</taxon>
        <taxon>Lasiosphaeriaceae</taxon>
        <taxon>Bombardia</taxon>
    </lineage>
</organism>
<gene>
    <name evidence="3" type="ORF">B0T17DRAFT_295189</name>
</gene>
<protein>
    <submittedName>
        <fullName evidence="3">S-adenosyl-L-methionine-dependent methyltransferase</fullName>
    </submittedName>
</protein>
<dbReference type="PANTHER" id="PTHR43591">
    <property type="entry name" value="METHYLTRANSFERASE"/>
    <property type="match status" value="1"/>
</dbReference>
<proteinExistence type="inferred from homology"/>
<feature type="region of interest" description="Disordered" evidence="2">
    <location>
        <begin position="1"/>
        <end position="36"/>
    </location>
</feature>
<comment type="similarity">
    <text evidence="1">Belongs to the methyltransferase superfamily. LaeA methyltransferase family.</text>
</comment>
<dbReference type="GO" id="GO:0008168">
    <property type="term" value="F:methyltransferase activity"/>
    <property type="evidence" value="ECO:0007669"/>
    <property type="project" value="UniProtKB-KW"/>
</dbReference>
<name>A0AA40C1J6_9PEZI</name>
<comment type="caution">
    <text evidence="3">The sequence shown here is derived from an EMBL/GenBank/DDBJ whole genome shotgun (WGS) entry which is preliminary data.</text>
</comment>
<dbReference type="EMBL" id="JAULSR010000004">
    <property type="protein sequence ID" value="KAK0621562.1"/>
    <property type="molecule type" value="Genomic_DNA"/>
</dbReference>
<dbReference type="SUPFAM" id="SSF53335">
    <property type="entry name" value="S-adenosyl-L-methionine-dependent methyltransferases"/>
    <property type="match status" value="1"/>
</dbReference>
<evidence type="ECO:0000256" key="1">
    <source>
        <dbReference type="ARBA" id="ARBA00038158"/>
    </source>
</evidence>
<dbReference type="AlphaFoldDB" id="A0AA40C1J6"/>
<dbReference type="CDD" id="cd02440">
    <property type="entry name" value="AdoMet_MTases"/>
    <property type="match status" value="1"/>
</dbReference>
<dbReference type="InterPro" id="IPR029063">
    <property type="entry name" value="SAM-dependent_MTases_sf"/>
</dbReference>